<organism evidence="1 2">
    <name type="scientific">Anisodus tanguticus</name>
    <dbReference type="NCBI Taxonomy" id="243964"/>
    <lineage>
        <taxon>Eukaryota</taxon>
        <taxon>Viridiplantae</taxon>
        <taxon>Streptophyta</taxon>
        <taxon>Embryophyta</taxon>
        <taxon>Tracheophyta</taxon>
        <taxon>Spermatophyta</taxon>
        <taxon>Magnoliopsida</taxon>
        <taxon>eudicotyledons</taxon>
        <taxon>Gunneridae</taxon>
        <taxon>Pentapetalae</taxon>
        <taxon>asterids</taxon>
        <taxon>lamiids</taxon>
        <taxon>Solanales</taxon>
        <taxon>Solanaceae</taxon>
        <taxon>Solanoideae</taxon>
        <taxon>Hyoscyameae</taxon>
        <taxon>Anisodus</taxon>
    </lineage>
</organism>
<dbReference type="AlphaFoldDB" id="A0AAE1R4D6"/>
<sequence length="410" mass="44477">MVRAMEITKDLFGYRDGIDNHINQSPRPSTFIAQPPPPSSHYHTSSPLAVVVQRPLATITQPSHLVPYNHDHYFTTIRISQCRSKYLLVHSSRFSVTGKWNSTTVGFPWTSNSNVHISNPAEFSGPFISFLSGSLTSLQGGFEQSSNVKPVFTVNEKPINRNNANGCASRSGPVLVPAVELSQYFSSHKLKFGETLKSTAVIDPPKCEMAKPAAPSHYVGDWKLKHSSFPRGASDAGSISDSAVKFNDIPDTVTSRKQSGLSDVNPGNAVRMDSGVTIAQWRKIRAPEDHGGCDLPEVFPLSTGLGEFYPSIPNLSPNSELSGVFGASNGAGQSWNNMSISKNPQHSTLSNLDGIQDLENVFSFIPANIGSNSKDTNTSNSLSDLKISNRLVSTVHYCKWTEAVSPQVLS</sequence>
<dbReference type="EMBL" id="JAVYJV010000019">
    <property type="protein sequence ID" value="KAK4345185.1"/>
    <property type="molecule type" value="Genomic_DNA"/>
</dbReference>
<gene>
    <name evidence="1" type="ORF">RND71_035361</name>
</gene>
<dbReference type="Proteomes" id="UP001291623">
    <property type="component" value="Unassembled WGS sequence"/>
</dbReference>
<reference evidence="1" key="1">
    <citation type="submission" date="2023-12" db="EMBL/GenBank/DDBJ databases">
        <title>Genome assembly of Anisodus tanguticus.</title>
        <authorList>
            <person name="Wang Y.-J."/>
        </authorList>
    </citation>
    <scope>NUCLEOTIDE SEQUENCE</scope>
    <source>
        <strain evidence="1">KB-2021</strain>
        <tissue evidence="1">Leaf</tissue>
    </source>
</reference>
<protein>
    <submittedName>
        <fullName evidence="1">Uncharacterized protein</fullName>
    </submittedName>
</protein>
<evidence type="ECO:0000313" key="1">
    <source>
        <dbReference type="EMBL" id="KAK4345185.1"/>
    </source>
</evidence>
<proteinExistence type="predicted"/>
<keyword evidence="2" id="KW-1185">Reference proteome</keyword>
<accession>A0AAE1R4D6</accession>
<comment type="caution">
    <text evidence="1">The sequence shown here is derived from an EMBL/GenBank/DDBJ whole genome shotgun (WGS) entry which is preliminary data.</text>
</comment>
<name>A0AAE1R4D6_9SOLA</name>
<evidence type="ECO:0000313" key="2">
    <source>
        <dbReference type="Proteomes" id="UP001291623"/>
    </source>
</evidence>